<sequence>MIPIKKRYRDYAFNQVQRLIDRKVLQLNQLNQEIDNLIIKKVINITIYFVSWVNLIISIL</sequence>
<organism evidence="3 4">
    <name type="scientific">Rhizophagus irregularis</name>
    <dbReference type="NCBI Taxonomy" id="588596"/>
    <lineage>
        <taxon>Eukaryota</taxon>
        <taxon>Fungi</taxon>
        <taxon>Fungi incertae sedis</taxon>
        <taxon>Mucoromycota</taxon>
        <taxon>Glomeromycotina</taxon>
        <taxon>Glomeromycetes</taxon>
        <taxon>Glomerales</taxon>
        <taxon>Glomeraceae</taxon>
        <taxon>Rhizophagus</taxon>
    </lineage>
</organism>
<name>A0A2N1MU27_9GLOM</name>
<protein>
    <submittedName>
        <fullName evidence="3">Uncharacterized protein</fullName>
    </submittedName>
</protein>
<gene>
    <name evidence="3" type="ORF">RhiirC2_755507</name>
</gene>
<evidence type="ECO:0000256" key="1">
    <source>
        <dbReference type="SAM" id="Coils"/>
    </source>
</evidence>
<keyword evidence="2" id="KW-1133">Transmembrane helix</keyword>
<dbReference type="AlphaFoldDB" id="A0A2N1MU27"/>
<feature type="non-terminal residue" evidence="3">
    <location>
        <position position="60"/>
    </location>
</feature>
<reference evidence="3 4" key="2">
    <citation type="submission" date="2017-10" db="EMBL/GenBank/DDBJ databases">
        <title>Extensive intraspecific genome diversity in a model arbuscular mycorrhizal fungus.</title>
        <authorList>
            <person name="Chen E.C.H."/>
            <person name="Morin E."/>
            <person name="Baudet D."/>
            <person name="Noel J."/>
            <person name="Ndikumana S."/>
            <person name="Charron P."/>
            <person name="St-Onge C."/>
            <person name="Giorgi J."/>
            <person name="Grigoriev I.V."/>
            <person name="Roux C."/>
            <person name="Martin F.M."/>
            <person name="Corradi N."/>
        </authorList>
    </citation>
    <scope>NUCLEOTIDE SEQUENCE [LARGE SCALE GENOMIC DNA]</scope>
    <source>
        <strain evidence="3 4">C2</strain>
    </source>
</reference>
<dbReference type="EMBL" id="LLXL01001317">
    <property type="protein sequence ID" value="PKK65145.1"/>
    <property type="molecule type" value="Genomic_DNA"/>
</dbReference>
<evidence type="ECO:0000313" key="4">
    <source>
        <dbReference type="Proteomes" id="UP000233469"/>
    </source>
</evidence>
<proteinExistence type="predicted"/>
<dbReference type="Proteomes" id="UP000233469">
    <property type="component" value="Unassembled WGS sequence"/>
</dbReference>
<accession>A0A2N1MU27</accession>
<keyword evidence="2" id="KW-0812">Transmembrane</keyword>
<feature type="coiled-coil region" evidence="1">
    <location>
        <begin position="13"/>
        <end position="40"/>
    </location>
</feature>
<evidence type="ECO:0000256" key="2">
    <source>
        <dbReference type="SAM" id="Phobius"/>
    </source>
</evidence>
<feature type="transmembrane region" description="Helical" evidence="2">
    <location>
        <begin position="42"/>
        <end position="59"/>
    </location>
</feature>
<dbReference type="VEuPathDB" id="FungiDB:FUN_016348"/>
<evidence type="ECO:0000313" key="3">
    <source>
        <dbReference type="EMBL" id="PKK65145.1"/>
    </source>
</evidence>
<reference evidence="3 4" key="1">
    <citation type="submission" date="2016-04" db="EMBL/GenBank/DDBJ databases">
        <title>Genome analyses suggest a sexual origin of heterokaryosis in a supposedly ancient asexual fungus.</title>
        <authorList>
            <person name="Ropars J."/>
            <person name="Sedzielewska K."/>
            <person name="Noel J."/>
            <person name="Charron P."/>
            <person name="Farinelli L."/>
            <person name="Marton T."/>
            <person name="Kruger M."/>
            <person name="Pelin A."/>
            <person name="Brachmann A."/>
            <person name="Corradi N."/>
        </authorList>
    </citation>
    <scope>NUCLEOTIDE SEQUENCE [LARGE SCALE GENOMIC DNA]</scope>
    <source>
        <strain evidence="3 4">C2</strain>
    </source>
</reference>
<keyword evidence="2" id="KW-0472">Membrane</keyword>
<comment type="caution">
    <text evidence="3">The sequence shown here is derived from an EMBL/GenBank/DDBJ whole genome shotgun (WGS) entry which is preliminary data.</text>
</comment>
<keyword evidence="1" id="KW-0175">Coiled coil</keyword>